<feature type="transmembrane region" description="Helical" evidence="2">
    <location>
        <begin position="203"/>
        <end position="221"/>
    </location>
</feature>
<proteinExistence type="predicted"/>
<feature type="region of interest" description="Disordered" evidence="1">
    <location>
        <begin position="1"/>
        <end position="21"/>
    </location>
</feature>
<keyword evidence="4" id="KW-1185">Reference proteome</keyword>
<evidence type="ECO:0000313" key="3">
    <source>
        <dbReference type="EMBL" id="OXA56086.1"/>
    </source>
</evidence>
<comment type="caution">
    <text evidence="3">The sequence shown here is derived from an EMBL/GenBank/DDBJ whole genome shotgun (WGS) entry which is preliminary data.</text>
</comment>
<feature type="transmembrane region" description="Helical" evidence="2">
    <location>
        <begin position="172"/>
        <end position="194"/>
    </location>
</feature>
<dbReference type="AlphaFoldDB" id="A0A226EHG0"/>
<keyword evidence="2" id="KW-0812">Transmembrane</keyword>
<protein>
    <submittedName>
        <fullName evidence="3">Uncharacterized protein</fullName>
    </submittedName>
</protein>
<dbReference type="EMBL" id="LNIX01000004">
    <property type="protein sequence ID" value="OXA56086.1"/>
    <property type="molecule type" value="Genomic_DNA"/>
</dbReference>
<feature type="transmembrane region" description="Helical" evidence="2">
    <location>
        <begin position="121"/>
        <end position="144"/>
    </location>
</feature>
<reference evidence="3 4" key="1">
    <citation type="submission" date="2015-12" db="EMBL/GenBank/DDBJ databases">
        <title>The genome of Folsomia candida.</title>
        <authorList>
            <person name="Faddeeva A."/>
            <person name="Derks M.F."/>
            <person name="Anvar Y."/>
            <person name="Smit S."/>
            <person name="Van Straalen N."/>
            <person name="Roelofs D."/>
        </authorList>
    </citation>
    <scope>NUCLEOTIDE SEQUENCE [LARGE SCALE GENOMIC DNA]</scope>
    <source>
        <strain evidence="3 4">VU population</strain>
        <tissue evidence="3">Whole body</tissue>
    </source>
</reference>
<evidence type="ECO:0000313" key="4">
    <source>
        <dbReference type="Proteomes" id="UP000198287"/>
    </source>
</evidence>
<keyword evidence="2" id="KW-1133">Transmembrane helix</keyword>
<feature type="region of interest" description="Disordered" evidence="1">
    <location>
        <begin position="50"/>
        <end position="70"/>
    </location>
</feature>
<sequence length="287" mass="33313">MQKIAPEDPTPSNDKFPSFPQIRYIPPEIAPTVTPSFRFFGVRIKDHPENEPLVAPAPTAVQSSISDDEDLDDEDVQERPRFIQPTEVVFKKGRVAGLAIDPDLLGLIQEQQTSQHLCRSLAQSMVCVFMTAVMERWMVMWMMAYEDYPNAGALINVYKSRANPLWRHTYPIVVPMFLIDLSIVYLIVSLFLYFCKGNIKKDWVLWLAVVTQLGLTISHYYTENLSYMRRVLIFGPFQWDGLQLMLSCWSGIWWTQWRLYNLRLLLIGKKWDVTSSKFKKAALDFCM</sequence>
<dbReference type="Proteomes" id="UP000198287">
    <property type="component" value="Unassembled WGS sequence"/>
</dbReference>
<accession>A0A226EHG0</accession>
<name>A0A226EHG0_FOLCA</name>
<evidence type="ECO:0000256" key="2">
    <source>
        <dbReference type="SAM" id="Phobius"/>
    </source>
</evidence>
<keyword evidence="2" id="KW-0472">Membrane</keyword>
<feature type="transmembrane region" description="Helical" evidence="2">
    <location>
        <begin position="241"/>
        <end position="260"/>
    </location>
</feature>
<organism evidence="3 4">
    <name type="scientific">Folsomia candida</name>
    <name type="common">Springtail</name>
    <dbReference type="NCBI Taxonomy" id="158441"/>
    <lineage>
        <taxon>Eukaryota</taxon>
        <taxon>Metazoa</taxon>
        <taxon>Ecdysozoa</taxon>
        <taxon>Arthropoda</taxon>
        <taxon>Hexapoda</taxon>
        <taxon>Collembola</taxon>
        <taxon>Entomobryomorpha</taxon>
        <taxon>Isotomoidea</taxon>
        <taxon>Isotomidae</taxon>
        <taxon>Proisotominae</taxon>
        <taxon>Folsomia</taxon>
    </lineage>
</organism>
<evidence type="ECO:0000256" key="1">
    <source>
        <dbReference type="SAM" id="MobiDB-lite"/>
    </source>
</evidence>
<gene>
    <name evidence="3" type="ORF">Fcan01_09525</name>
</gene>